<evidence type="ECO:0000256" key="2">
    <source>
        <dbReference type="ARBA" id="ARBA00022692"/>
    </source>
</evidence>
<dbReference type="Pfam" id="PF07690">
    <property type="entry name" value="MFS_1"/>
    <property type="match status" value="1"/>
</dbReference>
<dbReference type="PANTHER" id="PTHR42718:SF35">
    <property type="entry name" value="BLL0718 PROTEIN"/>
    <property type="match status" value="1"/>
</dbReference>
<dbReference type="PANTHER" id="PTHR42718">
    <property type="entry name" value="MAJOR FACILITATOR SUPERFAMILY MULTIDRUG TRANSPORTER MFSC"/>
    <property type="match status" value="1"/>
</dbReference>
<feature type="domain" description="Major facilitator superfamily (MFS) profile" evidence="7">
    <location>
        <begin position="19"/>
        <end position="505"/>
    </location>
</feature>
<sequence length="531" mass="53523" precursor="true">MSATEATTPTLTRTAGIMTIVAMGLGYTAAIADPTILSANMSAVRVGLQILPSTASFIASLATLTMAATVLGAGALGDIYGMRRMYVIGLLGTMTFGASAAAAPTAGVLMLARAGTGVALAILLGVSLAVVSTIFAAERRTTVIAWYFGVGVAFSAPLPVISSLLATHWGWRACFLVVPAVAAAALVITVRWVPETPRAARAPDVGGLTLAAVALLALVFGAARLETGVDVVAITALCAGAVAGTAFIVWEARSAEPAVDLSVFRSRRFDAAVVAGVAFNFLAGGLMILFAFYLVTVRGDSMEVLGVLLIPATVLAAVAATAAGPAAARFGERAVLILGLAVMLAAVLLLTWFDEKTGLAVVFAAVALTAVGGAIVATPQASIMMAAAPPRLGGAVAGVKSAVNQAGYSLGPTIFALVGIDLILRGGAKKLAGSGISLQDAREAFRATHGGPAGSAHLLEPEKARIVATTATQSMLDAIHTLGLVMAVVPVAAIVVAVVLISPHRACAGCRASSRSAEHPSRPSRGSRNRS</sequence>
<feature type="transmembrane region" description="Helical" evidence="6">
    <location>
        <begin position="359"/>
        <end position="377"/>
    </location>
</feature>
<feature type="transmembrane region" description="Helical" evidence="6">
    <location>
        <begin position="231"/>
        <end position="250"/>
    </location>
</feature>
<feature type="transmembrane region" description="Helical" evidence="6">
    <location>
        <begin position="205"/>
        <end position="225"/>
    </location>
</feature>
<keyword evidence="4 6" id="KW-0472">Membrane</keyword>
<dbReference type="STRING" id="710421.Mycch_1108"/>
<evidence type="ECO:0000256" key="6">
    <source>
        <dbReference type="SAM" id="Phobius"/>
    </source>
</evidence>
<name>I4BF59_MYCCN</name>
<feature type="transmembrane region" description="Helical" evidence="6">
    <location>
        <begin position="50"/>
        <end position="73"/>
    </location>
</feature>
<organism evidence="8 9">
    <name type="scientific">Mycolicibacterium chubuense (strain NBB4)</name>
    <name type="common">Mycobacterium chubuense</name>
    <dbReference type="NCBI Taxonomy" id="710421"/>
    <lineage>
        <taxon>Bacteria</taxon>
        <taxon>Bacillati</taxon>
        <taxon>Actinomycetota</taxon>
        <taxon>Actinomycetes</taxon>
        <taxon>Mycobacteriales</taxon>
        <taxon>Mycobacteriaceae</taxon>
        <taxon>Mycolicibacterium</taxon>
    </lineage>
</organism>
<evidence type="ECO:0000256" key="1">
    <source>
        <dbReference type="ARBA" id="ARBA00004651"/>
    </source>
</evidence>
<dbReference type="AlphaFoldDB" id="I4BF59"/>
<evidence type="ECO:0000313" key="9">
    <source>
        <dbReference type="Proteomes" id="UP000006057"/>
    </source>
</evidence>
<gene>
    <name evidence="8" type="ordered locus">Mycch_1108</name>
</gene>
<evidence type="ECO:0000313" key="8">
    <source>
        <dbReference type="EMBL" id="AFM15916.1"/>
    </source>
</evidence>
<proteinExistence type="predicted"/>
<feature type="transmembrane region" description="Helical" evidence="6">
    <location>
        <begin position="85"/>
        <end position="112"/>
    </location>
</feature>
<dbReference type="PROSITE" id="PS50850">
    <property type="entry name" value="MFS"/>
    <property type="match status" value="1"/>
</dbReference>
<feature type="transmembrane region" description="Helical" evidence="6">
    <location>
        <begin position="170"/>
        <end position="193"/>
    </location>
</feature>
<dbReference type="RefSeq" id="WP_014814399.1">
    <property type="nucleotide sequence ID" value="NC_018027.1"/>
</dbReference>
<keyword evidence="2 6" id="KW-0812">Transmembrane</keyword>
<comment type="subcellular location">
    <subcellularLocation>
        <location evidence="1">Cell membrane</location>
        <topology evidence="1">Multi-pass membrane protein</topology>
    </subcellularLocation>
</comment>
<dbReference type="Gene3D" id="1.20.1250.20">
    <property type="entry name" value="MFS general substrate transporter like domains"/>
    <property type="match status" value="2"/>
</dbReference>
<dbReference type="KEGG" id="mcb:Mycch_1108"/>
<dbReference type="InterPro" id="IPR020846">
    <property type="entry name" value="MFS_dom"/>
</dbReference>
<reference evidence="8 9" key="1">
    <citation type="submission" date="2012-06" db="EMBL/GenBank/DDBJ databases">
        <title>Complete sequence of chromosome of Mycobacterium chubuense NBB4.</title>
        <authorList>
            <consortium name="US DOE Joint Genome Institute"/>
            <person name="Lucas S."/>
            <person name="Han J."/>
            <person name="Lapidus A."/>
            <person name="Cheng J.-F."/>
            <person name="Goodwin L."/>
            <person name="Pitluck S."/>
            <person name="Peters L."/>
            <person name="Mikhailova N."/>
            <person name="Teshima H."/>
            <person name="Detter J.C."/>
            <person name="Han C."/>
            <person name="Tapia R."/>
            <person name="Land M."/>
            <person name="Hauser L."/>
            <person name="Kyrpides N."/>
            <person name="Ivanova N."/>
            <person name="Pagani I."/>
            <person name="Mattes T."/>
            <person name="Holmes A."/>
            <person name="Rutledge P."/>
            <person name="Paulsen I."/>
            <person name="Coleman N."/>
            <person name="Woyke T."/>
        </authorList>
    </citation>
    <scope>NUCLEOTIDE SEQUENCE [LARGE SCALE GENOMIC DNA]</scope>
    <source>
        <strain evidence="8 9">NBB4</strain>
    </source>
</reference>
<feature type="transmembrane region" description="Helical" evidence="6">
    <location>
        <begin position="118"/>
        <end position="137"/>
    </location>
</feature>
<feature type="transmembrane region" description="Helical" evidence="6">
    <location>
        <begin position="12"/>
        <end position="30"/>
    </location>
</feature>
<dbReference type="PATRIC" id="fig|710421.3.peg.1115"/>
<dbReference type="Proteomes" id="UP000006057">
    <property type="component" value="Chromosome"/>
</dbReference>
<dbReference type="GO" id="GO:0005886">
    <property type="term" value="C:plasma membrane"/>
    <property type="evidence" value="ECO:0007669"/>
    <property type="project" value="UniProtKB-SubCell"/>
</dbReference>
<keyword evidence="9" id="KW-1185">Reference proteome</keyword>
<feature type="transmembrane region" description="Helical" evidence="6">
    <location>
        <begin position="482"/>
        <end position="501"/>
    </location>
</feature>
<accession>I4BF59</accession>
<evidence type="ECO:0000259" key="7">
    <source>
        <dbReference type="PROSITE" id="PS50850"/>
    </source>
</evidence>
<evidence type="ECO:0000256" key="4">
    <source>
        <dbReference type="ARBA" id="ARBA00023136"/>
    </source>
</evidence>
<feature type="transmembrane region" description="Helical" evidence="6">
    <location>
        <begin position="307"/>
        <end position="327"/>
    </location>
</feature>
<dbReference type="GO" id="GO:0022857">
    <property type="term" value="F:transmembrane transporter activity"/>
    <property type="evidence" value="ECO:0007669"/>
    <property type="project" value="InterPro"/>
</dbReference>
<dbReference type="SUPFAM" id="SSF103473">
    <property type="entry name" value="MFS general substrate transporter"/>
    <property type="match status" value="1"/>
</dbReference>
<dbReference type="HOGENOM" id="CLU_000960_28_2_11"/>
<feature type="transmembrane region" description="Helical" evidence="6">
    <location>
        <begin position="271"/>
        <end position="295"/>
    </location>
</feature>
<feature type="transmembrane region" description="Helical" evidence="6">
    <location>
        <begin position="144"/>
        <end position="164"/>
    </location>
</feature>
<feature type="transmembrane region" description="Helical" evidence="6">
    <location>
        <begin position="334"/>
        <end position="353"/>
    </location>
</feature>
<dbReference type="EMBL" id="CP003053">
    <property type="protein sequence ID" value="AFM15916.1"/>
    <property type="molecule type" value="Genomic_DNA"/>
</dbReference>
<dbReference type="InterPro" id="IPR036259">
    <property type="entry name" value="MFS_trans_sf"/>
</dbReference>
<dbReference type="InterPro" id="IPR011701">
    <property type="entry name" value="MFS"/>
</dbReference>
<evidence type="ECO:0000256" key="3">
    <source>
        <dbReference type="ARBA" id="ARBA00022989"/>
    </source>
</evidence>
<keyword evidence="3 6" id="KW-1133">Transmembrane helix</keyword>
<dbReference type="eggNOG" id="COG0477">
    <property type="taxonomic scope" value="Bacteria"/>
</dbReference>
<protein>
    <submittedName>
        <fullName evidence="8">Arabinose efflux permease family protein</fullName>
    </submittedName>
</protein>
<evidence type="ECO:0000256" key="5">
    <source>
        <dbReference type="SAM" id="MobiDB-lite"/>
    </source>
</evidence>
<feature type="region of interest" description="Disordered" evidence="5">
    <location>
        <begin position="511"/>
        <end position="531"/>
    </location>
</feature>